<dbReference type="GO" id="GO:0019898">
    <property type="term" value="C:extrinsic component of membrane"/>
    <property type="evidence" value="ECO:0007669"/>
    <property type="project" value="InterPro"/>
</dbReference>
<feature type="region of interest" description="Disordered" evidence="5">
    <location>
        <begin position="275"/>
        <end position="300"/>
    </location>
</feature>
<dbReference type="Gene3D" id="6.10.140.1990">
    <property type="match status" value="1"/>
</dbReference>
<feature type="domain" description="Multidrug resistance protein MdtA-like C-terminal permuted SH3" evidence="9">
    <location>
        <begin position="336"/>
        <end position="397"/>
    </location>
</feature>
<feature type="coiled-coil region" evidence="4">
    <location>
        <begin position="121"/>
        <end position="193"/>
    </location>
</feature>
<name>A0A484RBA7_9ZZZZ</name>
<keyword evidence="6" id="KW-0472">Membrane</keyword>
<dbReference type="Gene3D" id="2.40.420.20">
    <property type="match status" value="1"/>
</dbReference>
<keyword evidence="6" id="KW-0812">Transmembrane</keyword>
<keyword evidence="6" id="KW-1133">Transmembrane helix</keyword>
<dbReference type="Gene3D" id="2.40.30.170">
    <property type="match status" value="1"/>
</dbReference>
<evidence type="ECO:0000256" key="3">
    <source>
        <dbReference type="ARBA" id="ARBA00023054"/>
    </source>
</evidence>
<keyword evidence="3 4" id="KW-0175">Coiled coil</keyword>
<dbReference type="Gene3D" id="2.40.50.100">
    <property type="match status" value="1"/>
</dbReference>
<proteinExistence type="predicted"/>
<evidence type="ECO:0000256" key="4">
    <source>
        <dbReference type="SAM" id="Coils"/>
    </source>
</evidence>
<dbReference type="PANTHER" id="PTHR30469">
    <property type="entry name" value="MULTIDRUG RESISTANCE PROTEIN MDTA"/>
    <property type="match status" value="1"/>
</dbReference>
<dbReference type="AlphaFoldDB" id="A0A484RBA7"/>
<comment type="subcellular location">
    <subcellularLocation>
        <location evidence="1">Cell envelope</location>
    </subcellularLocation>
</comment>
<evidence type="ECO:0000256" key="2">
    <source>
        <dbReference type="ARBA" id="ARBA00022448"/>
    </source>
</evidence>
<reference evidence="11" key="1">
    <citation type="submission" date="2019-03" db="EMBL/GenBank/DDBJ databases">
        <authorList>
            <person name="Danneels B."/>
        </authorList>
    </citation>
    <scope>NUCLEOTIDE SEQUENCE</scope>
</reference>
<keyword evidence="2" id="KW-0813">Transport</keyword>
<protein>
    <submittedName>
        <fullName evidence="11">Macrolide-specific efflux protein MacA</fullName>
    </submittedName>
</protein>
<evidence type="ECO:0000256" key="1">
    <source>
        <dbReference type="ARBA" id="ARBA00004196"/>
    </source>
</evidence>
<feature type="transmembrane region" description="Helical" evidence="6">
    <location>
        <begin position="21"/>
        <end position="41"/>
    </location>
</feature>
<feature type="region of interest" description="Disordered" evidence="5">
    <location>
        <begin position="398"/>
        <end position="418"/>
    </location>
</feature>
<dbReference type="EMBL" id="CAADIH010000026">
    <property type="protein sequence ID" value="VFR47326.1"/>
    <property type="molecule type" value="Genomic_DNA"/>
</dbReference>
<gene>
    <name evidence="11" type="ORF">BER1_3563</name>
    <name evidence="10" type="ORF">BER2_3531</name>
</gene>
<evidence type="ECO:0000259" key="9">
    <source>
        <dbReference type="Pfam" id="PF25967"/>
    </source>
</evidence>
<feature type="domain" description="Multidrug resistance protein MdtA-like alpha-helical hairpin" evidence="7">
    <location>
        <begin position="121"/>
        <end position="197"/>
    </location>
</feature>
<dbReference type="InterPro" id="IPR030190">
    <property type="entry name" value="MacA_alpha-hairpin_sf"/>
</dbReference>
<dbReference type="SUPFAM" id="SSF111369">
    <property type="entry name" value="HlyD-like secretion proteins"/>
    <property type="match status" value="1"/>
</dbReference>
<dbReference type="GO" id="GO:0030313">
    <property type="term" value="C:cell envelope"/>
    <property type="evidence" value="ECO:0007669"/>
    <property type="project" value="UniProtKB-SubCell"/>
</dbReference>
<dbReference type="GO" id="GO:1990961">
    <property type="term" value="P:xenobiotic detoxification by transmembrane export across the plasma membrane"/>
    <property type="evidence" value="ECO:0007669"/>
    <property type="project" value="InterPro"/>
</dbReference>
<dbReference type="PANTHER" id="PTHR30469:SF33">
    <property type="entry name" value="SLR1207 PROTEIN"/>
    <property type="match status" value="1"/>
</dbReference>
<evidence type="ECO:0000313" key="10">
    <source>
        <dbReference type="EMBL" id="VFR47326.1"/>
    </source>
</evidence>
<feature type="compositionally biased region" description="Low complexity" evidence="5">
    <location>
        <begin position="288"/>
        <end position="300"/>
    </location>
</feature>
<dbReference type="NCBIfam" id="TIGR01730">
    <property type="entry name" value="RND_mfp"/>
    <property type="match status" value="1"/>
</dbReference>
<feature type="domain" description="Multidrug resistance protein MdtA-like barrel-sandwich hybrid" evidence="8">
    <location>
        <begin position="74"/>
        <end position="229"/>
    </location>
</feature>
<dbReference type="InterPro" id="IPR058627">
    <property type="entry name" value="MdtA-like_C"/>
</dbReference>
<evidence type="ECO:0000256" key="6">
    <source>
        <dbReference type="SAM" id="Phobius"/>
    </source>
</evidence>
<dbReference type="InterPro" id="IPR006143">
    <property type="entry name" value="RND_pump_MFP"/>
</dbReference>
<evidence type="ECO:0000259" key="7">
    <source>
        <dbReference type="Pfam" id="PF25876"/>
    </source>
</evidence>
<dbReference type="Pfam" id="PF25876">
    <property type="entry name" value="HH_MFP_RND"/>
    <property type="match status" value="1"/>
</dbReference>
<accession>A0A484RBA7</accession>
<organism evidence="11">
    <name type="scientific">plant metagenome</name>
    <dbReference type="NCBI Taxonomy" id="1297885"/>
    <lineage>
        <taxon>unclassified sequences</taxon>
        <taxon>metagenomes</taxon>
        <taxon>organismal metagenomes</taxon>
    </lineage>
</organism>
<evidence type="ECO:0000259" key="8">
    <source>
        <dbReference type="Pfam" id="PF25917"/>
    </source>
</evidence>
<dbReference type="InterPro" id="IPR058625">
    <property type="entry name" value="MdtA-like_BSH"/>
</dbReference>
<dbReference type="Pfam" id="PF25917">
    <property type="entry name" value="BSH_RND"/>
    <property type="match status" value="1"/>
</dbReference>
<sequence>MPDVPPGLIDVSNAFQRIRRAWRVAAGVAVAVVAVLAAAWWPRQEAPQFATAVAASADIENAVVATGTIKPSKLVSVGAQASGRIESLRVSLGDKVKAGDLIAEIDSRTQSNALQSALANLESAKASRDAQQAMLAQYQQEFRRQQTMLAARASAQADYDVALANLKSARAQVRSLEAAIRVQETNVANARTNLEYTRITAPIDGTVLAVVARQGQTVNANQTTPTIVMLGDVGTMTVYAEISEADVVHAREGQDVYFTILGDGDRRHASRLRRIEPAPASITDEDTSSASASSSTSSSTSTAIYYNGVFDVDNHDDALRTYMTARVHIVLDRAEQALVIPAAALGERAADGSYGVTVLERDGQPRPRSLRIGINNRAEAQVLSGLAPGERVVIGQASSSEAAVTKNRRAGGPPPMGF</sequence>
<dbReference type="Pfam" id="PF25967">
    <property type="entry name" value="RND-MFP_C"/>
    <property type="match status" value="1"/>
</dbReference>
<dbReference type="EMBL" id="CAADIE010000031">
    <property type="protein sequence ID" value="VFR47365.1"/>
    <property type="molecule type" value="Genomic_DNA"/>
</dbReference>
<evidence type="ECO:0000256" key="5">
    <source>
        <dbReference type="SAM" id="MobiDB-lite"/>
    </source>
</evidence>
<dbReference type="GO" id="GO:1990281">
    <property type="term" value="C:efflux pump complex"/>
    <property type="evidence" value="ECO:0007669"/>
    <property type="project" value="TreeGrafter"/>
</dbReference>
<evidence type="ECO:0000313" key="11">
    <source>
        <dbReference type="EMBL" id="VFR47365.1"/>
    </source>
</evidence>
<dbReference type="GO" id="GO:0015562">
    <property type="term" value="F:efflux transmembrane transporter activity"/>
    <property type="evidence" value="ECO:0007669"/>
    <property type="project" value="TreeGrafter"/>
</dbReference>
<dbReference type="GO" id="GO:1990195">
    <property type="term" value="C:macrolide transmembrane transporter complex"/>
    <property type="evidence" value="ECO:0007669"/>
    <property type="project" value="InterPro"/>
</dbReference>
<dbReference type="InterPro" id="IPR058624">
    <property type="entry name" value="MdtA-like_HH"/>
</dbReference>